<organism evidence="3 4">
    <name type="scientific">Metarhizium anisopliae BRIP 53293</name>
    <dbReference type="NCBI Taxonomy" id="1291518"/>
    <lineage>
        <taxon>Eukaryota</taxon>
        <taxon>Fungi</taxon>
        <taxon>Dikarya</taxon>
        <taxon>Ascomycota</taxon>
        <taxon>Pezizomycotina</taxon>
        <taxon>Sordariomycetes</taxon>
        <taxon>Hypocreomycetidae</taxon>
        <taxon>Hypocreales</taxon>
        <taxon>Clavicipitaceae</taxon>
        <taxon>Metarhizium</taxon>
    </lineage>
</organism>
<keyword evidence="4" id="KW-1185">Reference proteome</keyword>
<accession>A0A0D9P0Y3</accession>
<dbReference type="Proteomes" id="UP000054544">
    <property type="component" value="Unassembled WGS sequence"/>
</dbReference>
<dbReference type="AlphaFoldDB" id="A0A0D9P0Y3"/>
<dbReference type="Gene3D" id="2.60.20.30">
    <property type="match status" value="1"/>
</dbReference>
<feature type="chain" id="PRO_5002341921" description="Streptomyces killer toxin-like beta/gamma crystallin domain-containing protein" evidence="1">
    <location>
        <begin position="22"/>
        <end position="117"/>
    </location>
</feature>
<dbReference type="Pfam" id="PF09076">
    <property type="entry name" value="Crystall_2"/>
    <property type="match status" value="1"/>
</dbReference>
<feature type="signal peptide" evidence="1">
    <location>
        <begin position="1"/>
        <end position="21"/>
    </location>
</feature>
<dbReference type="OrthoDB" id="4960511at2759"/>
<keyword evidence="1" id="KW-0732">Signal</keyword>
<dbReference type="InterPro" id="IPR015161">
    <property type="entry name" value="Sklp_toxin_b/g_crystallin"/>
</dbReference>
<evidence type="ECO:0000259" key="2">
    <source>
        <dbReference type="Pfam" id="PF09076"/>
    </source>
</evidence>
<gene>
    <name evidence="3" type="ORF">H634G_04191</name>
</gene>
<protein>
    <recommendedName>
        <fullName evidence="2">Streptomyces killer toxin-like beta/gamma crystallin domain-containing protein</fullName>
    </recommendedName>
</protein>
<reference evidence="4" key="1">
    <citation type="journal article" date="2014" name="BMC Genomics">
        <title>The genome sequence of the biocontrol fungus Metarhizium anisopliae and comparative genomics of Metarhizium species.</title>
        <authorList>
            <person name="Pattemore J.A."/>
            <person name="Hane J.K."/>
            <person name="Williams A.H."/>
            <person name="Wilson B.A."/>
            <person name="Stodart B.J."/>
            <person name="Ash G.J."/>
        </authorList>
    </citation>
    <scope>NUCLEOTIDE SEQUENCE [LARGE SCALE GENOMIC DNA]</scope>
    <source>
        <strain evidence="4">BRIP 53293</strain>
    </source>
</reference>
<evidence type="ECO:0000313" key="4">
    <source>
        <dbReference type="Proteomes" id="UP000054544"/>
    </source>
</evidence>
<evidence type="ECO:0000256" key="1">
    <source>
        <dbReference type="SAM" id="SignalP"/>
    </source>
</evidence>
<dbReference type="EMBL" id="KE384729">
    <property type="protein sequence ID" value="KJK79952.1"/>
    <property type="molecule type" value="Genomic_DNA"/>
</dbReference>
<sequence>MLRSILMLLIATAYILPGAGAIEEVGVISCMFSTDFFTVSYTIRSGAMTLARCFADAGEMDMSQSDVVSYSSGNNKGWFEYEPGDGYLYKHSFNKSNDVVLHGADTTWGRVYKIHID</sequence>
<name>A0A0D9P0Y3_METAN</name>
<evidence type="ECO:0000313" key="3">
    <source>
        <dbReference type="EMBL" id="KJK79952.1"/>
    </source>
</evidence>
<feature type="domain" description="Streptomyces killer toxin-like beta/gamma crystallin" evidence="2">
    <location>
        <begin position="51"/>
        <end position="90"/>
    </location>
</feature>
<proteinExistence type="predicted"/>
<dbReference type="InterPro" id="IPR015791">
    <property type="entry name" value="Antimic/Inh_G_crystallin-like"/>
</dbReference>